<comment type="pathway">
    <text evidence="1">Protein modification; protein ubiquitination.</text>
</comment>
<dbReference type="FunFam" id="1.10.10.10:FF:000014">
    <property type="entry name" value="Cullin 1"/>
    <property type="match status" value="1"/>
</dbReference>
<dbReference type="FunFam" id="1.20.1310.10:FF:000019">
    <property type="entry name" value="Cullin 1"/>
    <property type="match status" value="1"/>
</dbReference>
<evidence type="ECO:0000256" key="3">
    <source>
        <dbReference type="ARBA" id="ARBA00022499"/>
    </source>
</evidence>
<dbReference type="PANTHER" id="PTHR11932">
    <property type="entry name" value="CULLIN"/>
    <property type="match status" value="1"/>
</dbReference>
<dbReference type="InterPro" id="IPR036317">
    <property type="entry name" value="Cullin_homology_sf"/>
</dbReference>
<dbReference type="Pfam" id="PF00888">
    <property type="entry name" value="Cullin"/>
    <property type="match status" value="1"/>
</dbReference>
<name>A0A914C0K7_9BILA</name>
<dbReference type="InterPro" id="IPR016159">
    <property type="entry name" value="Cullin_repeat-like_dom_sf"/>
</dbReference>
<dbReference type="InterPro" id="IPR036388">
    <property type="entry name" value="WH-like_DNA-bd_sf"/>
</dbReference>
<dbReference type="Pfam" id="PF10557">
    <property type="entry name" value="Cullin_Nedd8"/>
    <property type="match status" value="1"/>
</dbReference>
<accession>A0A914C0K7</accession>
<dbReference type="GO" id="GO:0010564">
    <property type="term" value="P:regulation of cell cycle process"/>
    <property type="evidence" value="ECO:0007669"/>
    <property type="project" value="UniProtKB-ARBA"/>
</dbReference>
<keyword evidence="3" id="KW-1017">Isopeptide bond</keyword>
<dbReference type="SUPFAM" id="SSF74788">
    <property type="entry name" value="Cullin repeat-like"/>
    <property type="match status" value="1"/>
</dbReference>
<dbReference type="SMART" id="SM00884">
    <property type="entry name" value="Cullin_Nedd8"/>
    <property type="match status" value="1"/>
</dbReference>
<dbReference type="Gene3D" id="1.10.10.10">
    <property type="entry name" value="Winged helix-like DNA-binding domain superfamily/Winged helix DNA-binding domain"/>
    <property type="match status" value="1"/>
</dbReference>
<dbReference type="WBParaSite" id="ACRNAN_Path_1446.g5664.t1">
    <property type="protein sequence ID" value="ACRNAN_Path_1446.g5664.t1"/>
    <property type="gene ID" value="ACRNAN_Path_1446.g5664"/>
</dbReference>
<evidence type="ECO:0000256" key="1">
    <source>
        <dbReference type="ARBA" id="ARBA00004906"/>
    </source>
</evidence>
<dbReference type="InterPro" id="IPR045093">
    <property type="entry name" value="Cullin"/>
</dbReference>
<comment type="similarity">
    <text evidence="2 6 7">Belongs to the cullin family.</text>
</comment>
<evidence type="ECO:0000256" key="5">
    <source>
        <dbReference type="ARBA" id="ARBA00022843"/>
    </source>
</evidence>
<sequence>MALTRANNEEIQEIWKKLSDGLTMIYSDPQHPVSTKEYMDLYSCVYNFCTRANVEETTNRPINARRGANAPGGAEFIGSDLYERLKKFISDFVGELLVTCKDKAGNQLLEKYTTLWKQFQFSSTVVNGIFAYLNRHWIKRELDEGHQDIYEVYNLAVVTWKTILFETLHQNVTAAILKLIEQDRNGEKIQNSLVSGVISSYLELGINEQDDNANFNTNAGGGRRAIAKLAVYKNHFEKRFLEDTRGYYTTESTEFVQNNSVTEYLKKVERRLSEERDRCALYLNESTQDPLAKTLEDVLIKQHLELFHSEFETLLKHKKDEDLARMFSLCERVEGALEIFKETLEQHIEKKGREAIEKIASAATNDPKQYVNTILDVHRRFSTLVADSFKSEAGFVQAMDKAFTSFINRNQVTEVSKSSSKSPELLARYCDLLLRKSAKNPEEMELEDLLNQVMVVFKYIEDKDVFQKFYSKMLAKRLVNELSASDEAESNMIGKLKQMCGFEYTSKLQRMFTDAGLSKDITENYRQYISGRPTEHHVDFSIMVLASGVWPFQQNFTCQLPKALSLCMDSFTSFYTNRHNGRKLAWLLHMCRGEVTGYGFSQRKYTFTASTAQITVLMMFNEAIEYTLAQICERVELKKEQIVPYLQSIVKVDLLKVVDSSSDLDDNSSDETKLALNTEFQNKKLKVDLTKILMRGEVKKDSEEVQRSVDDDRRLVIQAAIVRIMKMRKTLKHNQLMTEVLQQLSTRFQPKVPMIKKCIDLLIEKEYVKRVENDKDTYEYIS</sequence>
<keyword evidence="9" id="KW-1185">Reference proteome</keyword>
<dbReference type="Proteomes" id="UP000887540">
    <property type="component" value="Unplaced"/>
</dbReference>
<dbReference type="Gene3D" id="1.20.1310.10">
    <property type="entry name" value="Cullin Repeats"/>
    <property type="match status" value="4"/>
</dbReference>
<dbReference type="InterPro" id="IPR019559">
    <property type="entry name" value="Cullin_neddylation_domain"/>
</dbReference>
<dbReference type="SMART" id="SM00182">
    <property type="entry name" value="CULLIN"/>
    <property type="match status" value="1"/>
</dbReference>
<dbReference type="InterPro" id="IPR016158">
    <property type="entry name" value="Cullin_homology"/>
</dbReference>
<dbReference type="Pfam" id="PF26557">
    <property type="entry name" value="Cullin_AB"/>
    <property type="match status" value="1"/>
</dbReference>
<dbReference type="InterPro" id="IPR036390">
    <property type="entry name" value="WH_DNA-bd_sf"/>
</dbReference>
<evidence type="ECO:0000256" key="6">
    <source>
        <dbReference type="PROSITE-ProRule" id="PRU00330"/>
    </source>
</evidence>
<dbReference type="InterPro" id="IPR016157">
    <property type="entry name" value="Cullin_CS"/>
</dbReference>
<organism evidence="9 10">
    <name type="scientific">Acrobeloides nanus</name>
    <dbReference type="NCBI Taxonomy" id="290746"/>
    <lineage>
        <taxon>Eukaryota</taxon>
        <taxon>Metazoa</taxon>
        <taxon>Ecdysozoa</taxon>
        <taxon>Nematoda</taxon>
        <taxon>Chromadorea</taxon>
        <taxon>Rhabditida</taxon>
        <taxon>Tylenchina</taxon>
        <taxon>Cephalobomorpha</taxon>
        <taxon>Cephaloboidea</taxon>
        <taxon>Cephalobidae</taxon>
        <taxon>Acrobeloides</taxon>
    </lineage>
</organism>
<dbReference type="InterPro" id="IPR059120">
    <property type="entry name" value="Cullin-like_AB"/>
</dbReference>
<protein>
    <submittedName>
        <fullName evidence="10">Cullin family profile domain-containing protein</fullName>
    </submittedName>
</protein>
<keyword evidence="5" id="KW-0832">Ubl conjugation</keyword>
<proteinExistence type="inferred from homology"/>
<keyword evidence="4" id="KW-0833">Ubl conjugation pathway</keyword>
<evidence type="ECO:0000259" key="8">
    <source>
        <dbReference type="PROSITE" id="PS50069"/>
    </source>
</evidence>
<dbReference type="GO" id="GO:1902532">
    <property type="term" value="P:negative regulation of intracellular signal transduction"/>
    <property type="evidence" value="ECO:0007669"/>
    <property type="project" value="UniProtKB-ARBA"/>
</dbReference>
<evidence type="ECO:0000256" key="2">
    <source>
        <dbReference type="ARBA" id="ARBA00006019"/>
    </source>
</evidence>
<dbReference type="InterPro" id="IPR001373">
    <property type="entry name" value="Cullin_N"/>
</dbReference>
<reference evidence="10" key="1">
    <citation type="submission" date="2022-11" db="UniProtKB">
        <authorList>
            <consortium name="WormBaseParasite"/>
        </authorList>
    </citation>
    <scope>IDENTIFICATION</scope>
</reference>
<evidence type="ECO:0000313" key="10">
    <source>
        <dbReference type="WBParaSite" id="ACRNAN_Path_1446.g5664.t1"/>
    </source>
</evidence>
<dbReference type="Gene3D" id="3.30.230.130">
    <property type="entry name" value="Cullin, Chain C, Domain 2"/>
    <property type="match status" value="1"/>
</dbReference>
<dbReference type="SUPFAM" id="SSF75632">
    <property type="entry name" value="Cullin homology domain"/>
    <property type="match status" value="1"/>
</dbReference>
<dbReference type="GO" id="GO:0031625">
    <property type="term" value="F:ubiquitin protein ligase binding"/>
    <property type="evidence" value="ECO:0007669"/>
    <property type="project" value="InterPro"/>
</dbReference>
<dbReference type="FunFam" id="1.20.1310.10:FF:000011">
    <property type="entry name" value="Cullin 1"/>
    <property type="match status" value="1"/>
</dbReference>
<dbReference type="GO" id="GO:0043066">
    <property type="term" value="P:negative regulation of apoptotic process"/>
    <property type="evidence" value="ECO:0007669"/>
    <property type="project" value="UniProtKB-ARBA"/>
</dbReference>
<dbReference type="GO" id="GO:0019005">
    <property type="term" value="C:SCF ubiquitin ligase complex"/>
    <property type="evidence" value="ECO:0007669"/>
    <property type="project" value="UniProtKB-ARBA"/>
</dbReference>
<dbReference type="FunFam" id="1.20.1310.10:FF:000007">
    <property type="entry name" value="Cullin 1"/>
    <property type="match status" value="1"/>
</dbReference>
<evidence type="ECO:0000256" key="7">
    <source>
        <dbReference type="RuleBase" id="RU003829"/>
    </source>
</evidence>
<dbReference type="PROSITE" id="PS50069">
    <property type="entry name" value="CULLIN_2"/>
    <property type="match status" value="1"/>
</dbReference>
<dbReference type="SUPFAM" id="SSF46785">
    <property type="entry name" value="Winged helix' DNA-binding domain"/>
    <property type="match status" value="1"/>
</dbReference>
<feature type="domain" description="Cullin family profile" evidence="8">
    <location>
        <begin position="421"/>
        <end position="650"/>
    </location>
</feature>
<evidence type="ECO:0000313" key="9">
    <source>
        <dbReference type="Proteomes" id="UP000887540"/>
    </source>
</evidence>
<dbReference type="AlphaFoldDB" id="A0A914C0K7"/>
<dbReference type="FunFam" id="1.20.1310.10:FF:000029">
    <property type="entry name" value="Cullin homolog 1"/>
    <property type="match status" value="1"/>
</dbReference>
<dbReference type="GO" id="GO:0006511">
    <property type="term" value="P:ubiquitin-dependent protein catabolic process"/>
    <property type="evidence" value="ECO:0007669"/>
    <property type="project" value="InterPro"/>
</dbReference>
<dbReference type="PROSITE" id="PS01256">
    <property type="entry name" value="CULLIN_1"/>
    <property type="match status" value="1"/>
</dbReference>
<evidence type="ECO:0000256" key="4">
    <source>
        <dbReference type="ARBA" id="ARBA00022786"/>
    </source>
</evidence>